<accession>A0A498N2S3</accession>
<dbReference type="InterPro" id="IPR011009">
    <property type="entry name" value="Kinase-like_dom_sf"/>
</dbReference>
<dbReference type="InterPro" id="IPR008271">
    <property type="entry name" value="Ser/Thr_kinase_AS"/>
</dbReference>
<dbReference type="Gene3D" id="1.10.510.10">
    <property type="entry name" value="Transferase(Phosphotransferase) domain 1"/>
    <property type="match status" value="1"/>
</dbReference>
<dbReference type="EMBL" id="QBIY01011857">
    <property type="protein sequence ID" value="RXN28659.1"/>
    <property type="molecule type" value="Genomic_DNA"/>
</dbReference>
<dbReference type="GO" id="GO:0007346">
    <property type="term" value="P:regulation of mitotic cell cycle"/>
    <property type="evidence" value="ECO:0007669"/>
    <property type="project" value="TreeGrafter"/>
</dbReference>
<feature type="compositionally biased region" description="Basic and acidic residues" evidence="11">
    <location>
        <begin position="129"/>
        <end position="157"/>
    </location>
</feature>
<feature type="compositionally biased region" description="Basic and acidic residues" evidence="11">
    <location>
        <begin position="28"/>
        <end position="40"/>
    </location>
</feature>
<dbReference type="GO" id="GO:0004674">
    <property type="term" value="F:protein serine/threonine kinase activity"/>
    <property type="evidence" value="ECO:0007669"/>
    <property type="project" value="UniProtKB-KW"/>
</dbReference>
<evidence type="ECO:0000256" key="5">
    <source>
        <dbReference type="ARBA" id="ARBA00022741"/>
    </source>
</evidence>
<evidence type="ECO:0000259" key="12">
    <source>
        <dbReference type="PROSITE" id="PS50011"/>
    </source>
</evidence>
<dbReference type="PANTHER" id="PTHR22984:SF11">
    <property type="entry name" value="AURORA KINASE-RELATED"/>
    <property type="match status" value="1"/>
</dbReference>
<comment type="similarity">
    <text evidence="1">Belongs to the protein kinase superfamily. CAMK Ser/Thr protein kinase family. PIM subfamily.</text>
</comment>
<dbReference type="Pfam" id="PF00069">
    <property type="entry name" value="Pkinase"/>
    <property type="match status" value="1"/>
</dbReference>
<evidence type="ECO:0000256" key="11">
    <source>
        <dbReference type="SAM" id="MobiDB-lite"/>
    </source>
</evidence>
<gene>
    <name evidence="13" type="ORF">ROHU_036319</name>
</gene>
<evidence type="ECO:0000256" key="2">
    <source>
        <dbReference type="ARBA" id="ARBA00012513"/>
    </source>
</evidence>
<evidence type="ECO:0000256" key="7">
    <source>
        <dbReference type="ARBA" id="ARBA00022840"/>
    </source>
</evidence>
<evidence type="ECO:0000256" key="8">
    <source>
        <dbReference type="ARBA" id="ARBA00047899"/>
    </source>
</evidence>
<dbReference type="EC" id="2.7.11.1" evidence="2"/>
<reference evidence="13 14" key="1">
    <citation type="submission" date="2018-03" db="EMBL/GenBank/DDBJ databases">
        <title>Draft genome sequence of Rohu Carp (Labeo rohita).</title>
        <authorList>
            <person name="Das P."/>
            <person name="Kushwaha B."/>
            <person name="Joshi C.G."/>
            <person name="Kumar D."/>
            <person name="Nagpure N.S."/>
            <person name="Sahoo L."/>
            <person name="Das S.P."/>
            <person name="Bit A."/>
            <person name="Patnaik S."/>
            <person name="Meher P.K."/>
            <person name="Jayasankar P."/>
            <person name="Koringa P.G."/>
            <person name="Patel N.V."/>
            <person name="Hinsu A.T."/>
            <person name="Kumar R."/>
            <person name="Pandey M."/>
            <person name="Agarwal S."/>
            <person name="Srivastava S."/>
            <person name="Singh M."/>
            <person name="Iquebal M.A."/>
            <person name="Jaiswal S."/>
            <person name="Angadi U.B."/>
            <person name="Kumar N."/>
            <person name="Raza M."/>
            <person name="Shah T.M."/>
            <person name="Rai A."/>
            <person name="Jena J.K."/>
        </authorList>
    </citation>
    <scope>NUCLEOTIDE SEQUENCE [LARGE SCALE GENOMIC DNA]</scope>
    <source>
        <strain evidence="13">DASCIFA01</strain>
        <tissue evidence="13">Testis</tissue>
    </source>
</reference>
<keyword evidence="3" id="KW-0723">Serine/threonine-protein kinase</keyword>
<dbReference type="PANTHER" id="PTHR22984">
    <property type="entry name" value="SERINE/THREONINE-PROTEIN KINASE PIM"/>
    <property type="match status" value="1"/>
</dbReference>
<dbReference type="FunFam" id="3.30.200.20:FF:000246">
    <property type="entry name" value="Pim proto-oncogene, serine/threonine kinase,-related 152"/>
    <property type="match status" value="1"/>
</dbReference>
<feature type="domain" description="Protein kinase" evidence="12">
    <location>
        <begin position="226"/>
        <end position="482"/>
    </location>
</feature>
<dbReference type="PROSITE" id="PS00108">
    <property type="entry name" value="PROTEIN_KINASE_ST"/>
    <property type="match status" value="1"/>
</dbReference>
<keyword evidence="6 13" id="KW-0418">Kinase</keyword>
<feature type="region of interest" description="Disordered" evidence="11">
    <location>
        <begin position="1"/>
        <end position="172"/>
    </location>
</feature>
<proteinExistence type="inferred from homology"/>
<evidence type="ECO:0000256" key="9">
    <source>
        <dbReference type="ARBA" id="ARBA00048679"/>
    </source>
</evidence>
<feature type="binding site" evidence="10">
    <location>
        <position position="255"/>
    </location>
    <ligand>
        <name>ATP</name>
        <dbReference type="ChEBI" id="CHEBI:30616"/>
    </ligand>
</feature>
<evidence type="ECO:0000256" key="3">
    <source>
        <dbReference type="ARBA" id="ARBA00022527"/>
    </source>
</evidence>
<dbReference type="InterPro" id="IPR051138">
    <property type="entry name" value="PIM_Ser/Thr_kinase"/>
</dbReference>
<dbReference type="SMART" id="SM00220">
    <property type="entry name" value="S_TKc"/>
    <property type="match status" value="1"/>
</dbReference>
<dbReference type="AlphaFoldDB" id="A0A498N2S3"/>
<keyword evidence="14" id="KW-1185">Reference proteome</keyword>
<dbReference type="GO" id="GO:0043066">
    <property type="term" value="P:negative regulation of apoptotic process"/>
    <property type="evidence" value="ECO:0007669"/>
    <property type="project" value="TreeGrafter"/>
</dbReference>
<evidence type="ECO:0000256" key="6">
    <source>
        <dbReference type="ARBA" id="ARBA00022777"/>
    </source>
</evidence>
<protein>
    <recommendedName>
        <fullName evidence="2">non-specific serine/threonine protein kinase</fullName>
        <ecNumber evidence="2">2.7.11.1</ecNumber>
    </recommendedName>
</protein>
<evidence type="ECO:0000256" key="4">
    <source>
        <dbReference type="ARBA" id="ARBA00022679"/>
    </source>
</evidence>
<dbReference type="InterPro" id="IPR000719">
    <property type="entry name" value="Prot_kinase_dom"/>
</dbReference>
<dbReference type="SUPFAM" id="SSF56112">
    <property type="entry name" value="Protein kinase-like (PK-like)"/>
    <property type="match status" value="1"/>
</dbReference>
<comment type="catalytic activity">
    <reaction evidence="8">
        <text>L-threonyl-[protein] + ATP = O-phospho-L-threonyl-[protein] + ADP + H(+)</text>
        <dbReference type="Rhea" id="RHEA:46608"/>
        <dbReference type="Rhea" id="RHEA-COMP:11060"/>
        <dbReference type="Rhea" id="RHEA-COMP:11605"/>
        <dbReference type="ChEBI" id="CHEBI:15378"/>
        <dbReference type="ChEBI" id="CHEBI:30013"/>
        <dbReference type="ChEBI" id="CHEBI:30616"/>
        <dbReference type="ChEBI" id="CHEBI:61977"/>
        <dbReference type="ChEBI" id="CHEBI:456216"/>
        <dbReference type="EC" id="2.7.11.1"/>
    </reaction>
</comment>
<dbReference type="PROSITE" id="PS00107">
    <property type="entry name" value="PROTEIN_KINASE_ATP"/>
    <property type="match status" value="1"/>
</dbReference>
<dbReference type="Gene3D" id="3.30.200.20">
    <property type="entry name" value="Phosphorylase Kinase, domain 1"/>
    <property type="match status" value="1"/>
</dbReference>
<dbReference type="GO" id="GO:0005524">
    <property type="term" value="F:ATP binding"/>
    <property type="evidence" value="ECO:0007669"/>
    <property type="project" value="UniProtKB-UniRule"/>
</dbReference>
<dbReference type="Proteomes" id="UP000290572">
    <property type="component" value="Unassembled WGS sequence"/>
</dbReference>
<dbReference type="PROSITE" id="PS50011">
    <property type="entry name" value="PROTEIN_KINASE_DOM"/>
    <property type="match status" value="1"/>
</dbReference>
<dbReference type="STRING" id="84645.A0A498N2S3"/>
<dbReference type="InterPro" id="IPR017441">
    <property type="entry name" value="Protein_kinase_ATP_BS"/>
</dbReference>
<dbReference type="FunFam" id="1.10.510.10:FF:000392">
    <property type="entry name" value="Pim proto-oncogene, serine/threonine kinase,-related 152"/>
    <property type="match status" value="1"/>
</dbReference>
<keyword evidence="5 10" id="KW-0547">Nucleotide-binding</keyword>
<organism evidence="13 14">
    <name type="scientific">Labeo rohita</name>
    <name type="common">Indian major carp</name>
    <name type="synonym">Cyprinus rohita</name>
    <dbReference type="NCBI Taxonomy" id="84645"/>
    <lineage>
        <taxon>Eukaryota</taxon>
        <taxon>Metazoa</taxon>
        <taxon>Chordata</taxon>
        <taxon>Craniata</taxon>
        <taxon>Vertebrata</taxon>
        <taxon>Euteleostomi</taxon>
        <taxon>Actinopterygii</taxon>
        <taxon>Neopterygii</taxon>
        <taxon>Teleostei</taxon>
        <taxon>Ostariophysi</taxon>
        <taxon>Cypriniformes</taxon>
        <taxon>Cyprinidae</taxon>
        <taxon>Labeoninae</taxon>
        <taxon>Labeonini</taxon>
        <taxon>Labeo</taxon>
    </lineage>
</organism>
<comment type="catalytic activity">
    <reaction evidence="9">
        <text>L-seryl-[protein] + ATP = O-phospho-L-seryl-[protein] + ADP + H(+)</text>
        <dbReference type="Rhea" id="RHEA:17989"/>
        <dbReference type="Rhea" id="RHEA-COMP:9863"/>
        <dbReference type="Rhea" id="RHEA-COMP:11604"/>
        <dbReference type="ChEBI" id="CHEBI:15378"/>
        <dbReference type="ChEBI" id="CHEBI:29999"/>
        <dbReference type="ChEBI" id="CHEBI:30616"/>
        <dbReference type="ChEBI" id="CHEBI:83421"/>
        <dbReference type="ChEBI" id="CHEBI:456216"/>
        <dbReference type="EC" id="2.7.11.1"/>
    </reaction>
</comment>
<comment type="caution">
    <text evidence="13">The sequence shown here is derived from an EMBL/GenBank/DDBJ whole genome shotgun (WGS) entry which is preliminary data.</text>
</comment>
<keyword evidence="4" id="KW-0808">Transferase</keyword>
<sequence>MGQRFSRVTSVDDGEVYDRHRSTPPKPGTDKAEQHPHPLDEPPVDAGEEGALRIEEEVRREEERREEERREKELEVQREEKLDVRREEETREENLLVQREEGRKEEELEVQREEERKEDELEVQPEEALEVRKEEERKEDELEVQREDELEVRKEETREEELEVQGEEQRKEEEKKKRKKRFWRLPSFLKAARKHLKRICHGQTKEQLTESPSPASSTNEDIMSRYNLGERLGVGGFGVVYEASRVEDGLKVAVKDVMKTHDMEYLTIPDHPKPLPVEIALTLLANKGPSAPEIIKLLDWQEQRDSYIMVLECPSPCEDLVSFLEGHGGRLSEGLVRDIMRHATQAARTCCRRGVFHGDIKLENFLVSKDTLQVKLIDFGCGDLMRKSAYTTLYGTMEYYPPEFRVKGKYHAKSALSWSLGVILFTMLCGRFPTAEDLQKTELKLWSEPGLSKDCCHLICSLLQHKPKRRLSLGKILRHNWFQNAAIPPSSGSFWGRSFSTTGFRSPYKSWGKGAPTPDTSPVSCQLCVFRVGRKTSHPPMNPLRLAGPGAILMSGPEVPAMVCQFS</sequence>
<evidence type="ECO:0000256" key="10">
    <source>
        <dbReference type="PROSITE-ProRule" id="PRU10141"/>
    </source>
</evidence>
<keyword evidence="7 10" id="KW-0067">ATP-binding</keyword>
<evidence type="ECO:0000313" key="14">
    <source>
        <dbReference type="Proteomes" id="UP000290572"/>
    </source>
</evidence>
<feature type="compositionally biased region" description="Basic and acidic residues" evidence="11">
    <location>
        <begin position="50"/>
        <end position="119"/>
    </location>
</feature>
<dbReference type="GO" id="GO:0005737">
    <property type="term" value="C:cytoplasm"/>
    <property type="evidence" value="ECO:0007669"/>
    <property type="project" value="TreeGrafter"/>
</dbReference>
<evidence type="ECO:0000256" key="1">
    <source>
        <dbReference type="ARBA" id="ARBA00005505"/>
    </source>
</evidence>
<name>A0A498N2S3_LABRO</name>
<evidence type="ECO:0000313" key="13">
    <source>
        <dbReference type="EMBL" id="RXN28659.1"/>
    </source>
</evidence>